<evidence type="ECO:0000313" key="1">
    <source>
        <dbReference type="EMBL" id="GAA51785.1"/>
    </source>
</evidence>
<accession>G7YFQ2</accession>
<keyword evidence="2" id="KW-1185">Reference proteome</keyword>
<reference evidence="1" key="1">
    <citation type="journal article" date="2011" name="Genome Biol.">
        <title>The draft genome of the carcinogenic human liver fluke Clonorchis sinensis.</title>
        <authorList>
            <person name="Wang X."/>
            <person name="Chen W."/>
            <person name="Huang Y."/>
            <person name="Sun J."/>
            <person name="Men J."/>
            <person name="Liu H."/>
            <person name="Luo F."/>
            <person name="Guo L."/>
            <person name="Lv X."/>
            <person name="Deng C."/>
            <person name="Zhou C."/>
            <person name="Fan Y."/>
            <person name="Li X."/>
            <person name="Huang L."/>
            <person name="Hu Y."/>
            <person name="Liang C."/>
            <person name="Hu X."/>
            <person name="Xu J."/>
            <person name="Yu X."/>
        </authorList>
    </citation>
    <scope>NUCLEOTIDE SEQUENCE [LARGE SCALE GENOMIC DNA]</scope>
    <source>
        <strain evidence="1">Henan</strain>
    </source>
</reference>
<gene>
    <name evidence="1" type="ORF">CLF_106794</name>
</gene>
<reference key="2">
    <citation type="submission" date="2011-10" db="EMBL/GenBank/DDBJ databases">
        <title>The genome and transcriptome sequence of Clonorchis sinensis provide insights into the carcinogenic liver fluke.</title>
        <authorList>
            <person name="Wang X."/>
            <person name="Huang Y."/>
            <person name="Chen W."/>
            <person name="Liu H."/>
            <person name="Guo L."/>
            <person name="Chen Y."/>
            <person name="Luo F."/>
            <person name="Zhou W."/>
            <person name="Sun J."/>
            <person name="Mao Q."/>
            <person name="Liang P."/>
            <person name="Zhou C."/>
            <person name="Tian Y."/>
            <person name="Men J."/>
            <person name="Lv X."/>
            <person name="Huang L."/>
            <person name="Zhou J."/>
            <person name="Hu Y."/>
            <person name="Li R."/>
            <person name="Zhang F."/>
            <person name="Lei H."/>
            <person name="Li X."/>
            <person name="Hu X."/>
            <person name="Liang C."/>
            <person name="Xu J."/>
            <person name="Wu Z."/>
            <person name="Yu X."/>
        </authorList>
    </citation>
    <scope>NUCLEOTIDE SEQUENCE</scope>
    <source>
        <strain>Henan</strain>
    </source>
</reference>
<dbReference type="Proteomes" id="UP000008909">
    <property type="component" value="Unassembled WGS sequence"/>
</dbReference>
<organism evidence="1 2">
    <name type="scientific">Clonorchis sinensis</name>
    <name type="common">Chinese liver fluke</name>
    <dbReference type="NCBI Taxonomy" id="79923"/>
    <lineage>
        <taxon>Eukaryota</taxon>
        <taxon>Metazoa</taxon>
        <taxon>Spiralia</taxon>
        <taxon>Lophotrochozoa</taxon>
        <taxon>Platyhelminthes</taxon>
        <taxon>Trematoda</taxon>
        <taxon>Digenea</taxon>
        <taxon>Opisthorchiida</taxon>
        <taxon>Opisthorchiata</taxon>
        <taxon>Opisthorchiidae</taxon>
        <taxon>Clonorchis</taxon>
    </lineage>
</organism>
<evidence type="ECO:0000313" key="2">
    <source>
        <dbReference type="Proteomes" id="UP000008909"/>
    </source>
</evidence>
<sequence>MAHCSYECVKLMIRCASAIQDVTAFTKISGRKALFAATGDSTCPTHEQTTAALGLRHTLRLRSSLLMSVFHMAFHLVSGQGISRIDSVNSIRLEESLYLLKTSLITGLSCVRYYVCPSLTNIRLLAPPSVLNNAGSLTHCSSNICMLMPIYSSFQSRCVPNIFRTEFCQTLKVTHASSHRLLELFVYYLDQIGLHGKRLVSVYWKECPQSNTHRQHQYESLYDITGPITAASELNRNSCEVSARSNGVLYVHHQPIEQPRSRPRRNIEHKRSNQNPSTIFVSGQSGYSAKAALCILYKRKHKERDYPPNSALKMSPRMVTKRLQLNCQARRIDQQPPDQIPTIRILFVISKCAQPIDFFGFLDFPVAETATSETSVLSITVTLEPAETTVASINSLDTFKRFRNKLRDWKVCIVRLYQLNGLSTRIVRNFTLMRLYVRRNSQLFQDLNLHVLKFLNGYVFFLVLHKFLAMLQWFIRNVYGFSEVEITSGHIRELFGSEEWKILLGGLAALIIAASPDGDPVRDIERFGLAAHSLASEHPRCGIQCKAPTLSNAMSIVISEFMRQLYPLLHLLVRNTSLSTYILGERNRGSCIRYNG</sequence>
<name>G7YFQ2_CLOSI</name>
<dbReference type="AlphaFoldDB" id="G7YFQ2"/>
<protein>
    <submittedName>
        <fullName evidence="1">Uncharacterized protein</fullName>
    </submittedName>
</protein>
<proteinExistence type="predicted"/>
<dbReference type="EMBL" id="DF143200">
    <property type="protein sequence ID" value="GAA51785.1"/>
    <property type="molecule type" value="Genomic_DNA"/>
</dbReference>